<evidence type="ECO:0000256" key="5">
    <source>
        <dbReference type="ARBA" id="ARBA00012060"/>
    </source>
</evidence>
<dbReference type="GO" id="GO:0009073">
    <property type="term" value="P:aromatic amino acid family biosynthetic process"/>
    <property type="evidence" value="ECO:0007669"/>
    <property type="project" value="UniProtKB-KW"/>
</dbReference>
<comment type="pathway">
    <text evidence="2 8">Metabolic intermediate biosynthesis; chorismate biosynthesis; chorismate from D-erythrose 4-phosphate and phosphoenolpyruvate: step 3/7.</text>
</comment>
<dbReference type="GO" id="GO:0008652">
    <property type="term" value="P:amino acid biosynthetic process"/>
    <property type="evidence" value="ECO:0007669"/>
    <property type="project" value="UniProtKB-KW"/>
</dbReference>
<dbReference type="GO" id="GO:0003855">
    <property type="term" value="F:3-dehydroquinate dehydratase activity"/>
    <property type="evidence" value="ECO:0007669"/>
    <property type="project" value="UniProtKB-UniRule"/>
</dbReference>
<keyword evidence="6 8" id="KW-0057">Aromatic amino acid biosynthesis</keyword>
<comment type="caution">
    <text evidence="12">The sequence shown here is derived from an EMBL/GenBank/DDBJ whole genome shotgun (WGS) entry which is preliminary data.</text>
</comment>
<protein>
    <recommendedName>
        <fullName evidence="5 8">3-dehydroquinate dehydratase</fullName>
        <shortName evidence="8">3-dehydroquinase</shortName>
        <ecNumber evidence="5 8">4.2.1.10</ecNumber>
    </recommendedName>
    <alternativeName>
        <fullName evidence="8">Type II DHQase</fullName>
    </alternativeName>
</protein>
<dbReference type="InterPro" id="IPR001874">
    <property type="entry name" value="DHquinase_II"/>
</dbReference>
<dbReference type="NCBIfam" id="TIGR01088">
    <property type="entry name" value="aroQ"/>
    <property type="match status" value="1"/>
</dbReference>
<keyword evidence="7 8" id="KW-0456">Lyase</keyword>
<dbReference type="HAMAP" id="MF_00169">
    <property type="entry name" value="AroQ"/>
    <property type="match status" value="1"/>
</dbReference>
<dbReference type="SUPFAM" id="SSF52304">
    <property type="entry name" value="Type II 3-dehydroquinate dehydratase"/>
    <property type="match status" value="1"/>
</dbReference>
<dbReference type="GO" id="GO:0009423">
    <property type="term" value="P:chorismate biosynthetic process"/>
    <property type="evidence" value="ECO:0007669"/>
    <property type="project" value="UniProtKB-UniRule"/>
</dbReference>
<dbReference type="InterPro" id="IPR018509">
    <property type="entry name" value="DHquinase_II_CS"/>
</dbReference>
<name>A0A9D1T472_9FIRM</name>
<feature type="binding site" evidence="8 10">
    <location>
        <position position="73"/>
    </location>
    <ligand>
        <name>substrate</name>
    </ligand>
</feature>
<dbReference type="CDD" id="cd00466">
    <property type="entry name" value="DHQase_II"/>
    <property type="match status" value="1"/>
</dbReference>
<proteinExistence type="inferred from homology"/>
<reference evidence="12" key="2">
    <citation type="journal article" date="2021" name="PeerJ">
        <title>Extensive microbial diversity within the chicken gut microbiome revealed by metagenomics and culture.</title>
        <authorList>
            <person name="Gilroy R."/>
            <person name="Ravi A."/>
            <person name="Getino M."/>
            <person name="Pursley I."/>
            <person name="Horton D.L."/>
            <person name="Alikhan N.F."/>
            <person name="Baker D."/>
            <person name="Gharbi K."/>
            <person name="Hall N."/>
            <person name="Watson M."/>
            <person name="Adriaenssens E.M."/>
            <person name="Foster-Nyarko E."/>
            <person name="Jarju S."/>
            <person name="Secka A."/>
            <person name="Antonio M."/>
            <person name="Oren A."/>
            <person name="Chaudhuri R.R."/>
            <person name="La Ragione R."/>
            <person name="Hildebrand F."/>
            <person name="Pallen M.J."/>
        </authorList>
    </citation>
    <scope>NUCLEOTIDE SEQUENCE</scope>
    <source>
        <strain evidence="12">1370</strain>
    </source>
</reference>
<dbReference type="PIRSF" id="PIRSF001399">
    <property type="entry name" value="DHquinase_II"/>
    <property type="match status" value="1"/>
</dbReference>
<evidence type="ECO:0000256" key="4">
    <source>
        <dbReference type="ARBA" id="ARBA00011193"/>
    </source>
</evidence>
<comment type="similarity">
    <text evidence="3 8">Belongs to the type-II 3-dehydroquinase family.</text>
</comment>
<comment type="catalytic activity">
    <reaction evidence="1 8">
        <text>3-dehydroquinate = 3-dehydroshikimate + H2O</text>
        <dbReference type="Rhea" id="RHEA:21096"/>
        <dbReference type="ChEBI" id="CHEBI:15377"/>
        <dbReference type="ChEBI" id="CHEBI:16630"/>
        <dbReference type="ChEBI" id="CHEBI:32364"/>
        <dbReference type="EC" id="4.2.1.10"/>
    </reaction>
</comment>
<evidence type="ECO:0000313" key="12">
    <source>
        <dbReference type="EMBL" id="HIV10947.1"/>
    </source>
</evidence>
<dbReference type="GO" id="GO:0019631">
    <property type="term" value="P:quinate catabolic process"/>
    <property type="evidence" value="ECO:0007669"/>
    <property type="project" value="TreeGrafter"/>
</dbReference>
<feature type="binding site" evidence="8 10">
    <location>
        <begin position="100"/>
        <end position="101"/>
    </location>
    <ligand>
        <name>substrate</name>
    </ligand>
</feature>
<evidence type="ECO:0000256" key="8">
    <source>
        <dbReference type="HAMAP-Rule" id="MF_00169"/>
    </source>
</evidence>
<dbReference type="PANTHER" id="PTHR21272:SF3">
    <property type="entry name" value="CATABOLIC 3-DEHYDROQUINASE"/>
    <property type="match status" value="1"/>
</dbReference>
<dbReference type="EMBL" id="DVOL01000062">
    <property type="protein sequence ID" value="HIV10947.1"/>
    <property type="molecule type" value="Genomic_DNA"/>
</dbReference>
<feature type="active site" description="Proton acceptor" evidence="8 9">
    <location>
        <position position="22"/>
    </location>
</feature>
<evidence type="ECO:0000256" key="11">
    <source>
        <dbReference type="PIRSR" id="PIRSR001399-3"/>
    </source>
</evidence>
<feature type="binding site" evidence="8 10">
    <location>
        <position position="86"/>
    </location>
    <ligand>
        <name>substrate</name>
    </ligand>
</feature>
<organism evidence="12 13">
    <name type="scientific">Candidatus Faeciplasma avium</name>
    <dbReference type="NCBI Taxonomy" id="2840798"/>
    <lineage>
        <taxon>Bacteria</taxon>
        <taxon>Bacillati</taxon>
        <taxon>Bacillota</taxon>
        <taxon>Clostridia</taxon>
        <taxon>Eubacteriales</taxon>
        <taxon>Oscillospiraceae</taxon>
        <taxon>Oscillospiraceae incertae sedis</taxon>
        <taxon>Candidatus Faeciplasma</taxon>
    </lineage>
</organism>
<evidence type="ECO:0000256" key="10">
    <source>
        <dbReference type="PIRSR" id="PIRSR001399-2"/>
    </source>
</evidence>
<reference evidence="12" key="1">
    <citation type="submission" date="2020-10" db="EMBL/GenBank/DDBJ databases">
        <authorList>
            <person name="Gilroy R."/>
        </authorList>
    </citation>
    <scope>NUCLEOTIDE SEQUENCE</scope>
    <source>
        <strain evidence="12">1370</strain>
    </source>
</reference>
<dbReference type="Gene3D" id="3.40.50.9100">
    <property type="entry name" value="Dehydroquinase, class II"/>
    <property type="match status" value="1"/>
</dbReference>
<evidence type="ECO:0000256" key="1">
    <source>
        <dbReference type="ARBA" id="ARBA00001864"/>
    </source>
</evidence>
<evidence type="ECO:0000256" key="7">
    <source>
        <dbReference type="ARBA" id="ARBA00023239"/>
    </source>
</evidence>
<dbReference type="EC" id="4.2.1.10" evidence="5 8"/>
<feature type="site" description="Transition state stabilizer" evidence="8 11">
    <location>
        <position position="17"/>
    </location>
</feature>
<evidence type="ECO:0000256" key="6">
    <source>
        <dbReference type="ARBA" id="ARBA00023141"/>
    </source>
</evidence>
<comment type="subunit">
    <text evidence="4 8">Homododecamer.</text>
</comment>
<feature type="binding site" evidence="8 10">
    <location>
        <position position="110"/>
    </location>
    <ligand>
        <name>substrate</name>
    </ligand>
</feature>
<dbReference type="PROSITE" id="PS01029">
    <property type="entry name" value="DEHYDROQUINASE_II"/>
    <property type="match status" value="1"/>
</dbReference>
<dbReference type="NCBIfam" id="NF003807">
    <property type="entry name" value="PRK05395.1-4"/>
    <property type="match status" value="1"/>
</dbReference>
<dbReference type="AlphaFoldDB" id="A0A9D1T472"/>
<evidence type="ECO:0000313" key="13">
    <source>
        <dbReference type="Proteomes" id="UP000823960"/>
    </source>
</evidence>
<comment type="function">
    <text evidence="8">Catalyzes a trans-dehydration via an enolate intermediate.</text>
</comment>
<feature type="active site" description="Proton donor" evidence="8 9">
    <location>
        <position position="99"/>
    </location>
</feature>
<keyword evidence="8" id="KW-0028">Amino-acid biosynthesis</keyword>
<sequence length="152" mass="16575">MKILVINGPNINMLGIREPDIYGEGSYSSLCRLISDACLSEGLECELFQSNHEGAIVDKIQSALGFFDGIVINPAAYTHTSVAILDALKAVSLPAVEVHISDVASREDFRQISYAGTACIKTYMGLGFEGYVRAIKYLKNYLEDKDGCKTDV</sequence>
<dbReference type="Proteomes" id="UP000823960">
    <property type="component" value="Unassembled WGS sequence"/>
</dbReference>
<dbReference type="PANTHER" id="PTHR21272">
    <property type="entry name" value="CATABOLIC 3-DEHYDROQUINASE"/>
    <property type="match status" value="1"/>
</dbReference>
<evidence type="ECO:0000256" key="9">
    <source>
        <dbReference type="PIRSR" id="PIRSR001399-1"/>
    </source>
</evidence>
<dbReference type="Pfam" id="PF01220">
    <property type="entry name" value="DHquinase_II"/>
    <property type="match status" value="1"/>
</dbReference>
<dbReference type="InterPro" id="IPR036441">
    <property type="entry name" value="DHquinase_II_sf"/>
</dbReference>
<gene>
    <name evidence="8 12" type="primary">aroQ</name>
    <name evidence="12" type="ORF">IAD28_04575</name>
</gene>
<dbReference type="NCBIfam" id="NF003805">
    <property type="entry name" value="PRK05395.1-2"/>
    <property type="match status" value="1"/>
</dbReference>
<evidence type="ECO:0000256" key="3">
    <source>
        <dbReference type="ARBA" id="ARBA00011037"/>
    </source>
</evidence>
<feature type="binding site" evidence="8 10">
    <location>
        <position position="79"/>
    </location>
    <ligand>
        <name>substrate</name>
    </ligand>
</feature>
<accession>A0A9D1T472</accession>
<evidence type="ECO:0000256" key="2">
    <source>
        <dbReference type="ARBA" id="ARBA00004902"/>
    </source>
</evidence>